<dbReference type="GO" id="GO:0030036">
    <property type="term" value="P:actin cytoskeleton organization"/>
    <property type="evidence" value="ECO:0007669"/>
    <property type="project" value="UniProtKB-ARBA"/>
</dbReference>
<evidence type="ECO:0000256" key="9">
    <source>
        <dbReference type="RuleBase" id="RU280818"/>
    </source>
</evidence>
<feature type="compositionally biased region" description="Low complexity" evidence="10">
    <location>
        <begin position="189"/>
        <end position="227"/>
    </location>
</feature>
<dbReference type="Pfam" id="PF00400">
    <property type="entry name" value="WD40"/>
    <property type="match status" value="2"/>
</dbReference>
<dbReference type="InterPro" id="IPR019775">
    <property type="entry name" value="WD40_repeat_CS"/>
</dbReference>
<evidence type="ECO:0000256" key="3">
    <source>
        <dbReference type="ARBA" id="ARBA00022490"/>
    </source>
</evidence>
<dbReference type="PANTHER" id="PTHR10856:SF20">
    <property type="entry name" value="CORONIN-7"/>
    <property type="match status" value="1"/>
</dbReference>
<feature type="repeat" description="WD" evidence="8">
    <location>
        <begin position="401"/>
        <end position="433"/>
    </location>
</feature>
<dbReference type="Proteomes" id="UP000472263">
    <property type="component" value="Chromosome 8"/>
</dbReference>
<dbReference type="PANTHER" id="PTHR10856">
    <property type="entry name" value="CORONIN"/>
    <property type="match status" value="1"/>
</dbReference>
<feature type="region of interest" description="Disordered" evidence="10">
    <location>
        <begin position="149"/>
        <end position="233"/>
    </location>
</feature>
<dbReference type="PROSITE" id="PS50294">
    <property type="entry name" value="WD_REPEATS_REGION"/>
    <property type="match status" value="2"/>
</dbReference>
<organism evidence="12 13">
    <name type="scientific">Myripristis murdjan</name>
    <name type="common">pinecone soldierfish</name>
    <dbReference type="NCBI Taxonomy" id="586833"/>
    <lineage>
        <taxon>Eukaryota</taxon>
        <taxon>Metazoa</taxon>
        <taxon>Chordata</taxon>
        <taxon>Craniata</taxon>
        <taxon>Vertebrata</taxon>
        <taxon>Euteleostomi</taxon>
        <taxon>Actinopterygii</taxon>
        <taxon>Neopterygii</taxon>
        <taxon>Teleostei</taxon>
        <taxon>Neoteleostei</taxon>
        <taxon>Acanthomorphata</taxon>
        <taxon>Holocentriformes</taxon>
        <taxon>Holocentridae</taxon>
        <taxon>Myripristis</taxon>
    </lineage>
</organism>
<keyword evidence="3" id="KW-0963">Cytoplasm</keyword>
<dbReference type="SMART" id="SM00320">
    <property type="entry name" value="WD40"/>
    <property type="match status" value="4"/>
</dbReference>
<evidence type="ECO:0000256" key="6">
    <source>
        <dbReference type="ARBA" id="ARBA00023203"/>
    </source>
</evidence>
<reference evidence="12" key="2">
    <citation type="submission" date="2025-08" db="UniProtKB">
        <authorList>
            <consortium name="Ensembl"/>
        </authorList>
    </citation>
    <scope>IDENTIFICATION</scope>
</reference>
<evidence type="ECO:0000256" key="4">
    <source>
        <dbReference type="ARBA" id="ARBA00022574"/>
    </source>
</evidence>
<keyword evidence="6" id="KW-0009">Actin-binding</keyword>
<comment type="function">
    <text evidence="7">F-actin regulator involved in anterograde Golgi to endosome transport: upon ubiquitination via 'Lys-33'-linked ubiquitin chains by the BCR(KLHL20) E3 ubiquitin ligase complex, interacts with EPS15 and localizes to the trans-Golgi network, where it promotes actin polymerization, thereby facilitating post-Golgi trafficking. May play a role in the maintenance of the Golgi apparatus morphology.</text>
</comment>
<evidence type="ECO:0000256" key="5">
    <source>
        <dbReference type="ARBA" id="ARBA00022737"/>
    </source>
</evidence>
<keyword evidence="13" id="KW-1185">Reference proteome</keyword>
<dbReference type="Pfam" id="PF16300">
    <property type="entry name" value="WD40_4"/>
    <property type="match status" value="2"/>
</dbReference>
<evidence type="ECO:0000256" key="8">
    <source>
        <dbReference type="PROSITE-ProRule" id="PRU00221"/>
    </source>
</evidence>
<reference evidence="12" key="3">
    <citation type="submission" date="2025-09" db="UniProtKB">
        <authorList>
            <consortium name="Ensembl"/>
        </authorList>
    </citation>
    <scope>IDENTIFICATION</scope>
</reference>
<keyword evidence="5 9" id="KW-0677">Repeat</keyword>
<dbReference type="AlphaFoldDB" id="A0A667YIF5"/>
<evidence type="ECO:0000256" key="10">
    <source>
        <dbReference type="SAM" id="MobiDB-lite"/>
    </source>
</evidence>
<dbReference type="Gene3D" id="2.130.10.10">
    <property type="entry name" value="YVTN repeat-like/Quinoprotein amine dehydrogenase"/>
    <property type="match status" value="2"/>
</dbReference>
<proteinExistence type="inferred from homology"/>
<dbReference type="InterPro" id="IPR015048">
    <property type="entry name" value="DUF1899"/>
</dbReference>
<evidence type="ECO:0000256" key="2">
    <source>
        <dbReference type="ARBA" id="ARBA00009482"/>
    </source>
</evidence>
<dbReference type="FunFam" id="2.130.10.10:FF:000076">
    <property type="entry name" value="Coronin"/>
    <property type="match status" value="1"/>
</dbReference>
<accession>A0A667YIF5</accession>
<dbReference type="PROSITE" id="PS00678">
    <property type="entry name" value="WD_REPEATS_1"/>
    <property type="match status" value="1"/>
</dbReference>
<protein>
    <recommendedName>
        <fullName evidence="9">Coronin</fullName>
    </recommendedName>
</protein>
<evidence type="ECO:0000313" key="12">
    <source>
        <dbReference type="Ensembl" id="ENSMMDP00005030270.1"/>
    </source>
</evidence>
<dbReference type="GeneTree" id="ENSGT00940000156606"/>
<dbReference type="SMART" id="SM01167">
    <property type="entry name" value="DUF1900"/>
    <property type="match status" value="2"/>
</dbReference>
<dbReference type="SMART" id="SM01166">
    <property type="entry name" value="DUF1899"/>
    <property type="match status" value="1"/>
</dbReference>
<name>A0A667YIF5_9TELE</name>
<dbReference type="GO" id="GO:0003779">
    <property type="term" value="F:actin binding"/>
    <property type="evidence" value="ECO:0007669"/>
    <property type="project" value="UniProtKB-KW"/>
</dbReference>
<comment type="subcellular location">
    <subcellularLocation>
        <location evidence="1">Cytoplasm</location>
    </subcellularLocation>
</comment>
<dbReference type="SUPFAM" id="SSF50978">
    <property type="entry name" value="WD40 repeat-like"/>
    <property type="match status" value="1"/>
</dbReference>
<comment type="similarity">
    <text evidence="2 9">Belongs to the WD repeat coronin family.</text>
</comment>
<keyword evidence="4 8" id="KW-0853">WD repeat</keyword>
<feature type="domain" description="DUF1899" evidence="11">
    <location>
        <begin position="235"/>
        <end position="299"/>
    </location>
</feature>
<feature type="repeat" description="WD" evidence="8">
    <location>
        <begin position="358"/>
        <end position="400"/>
    </location>
</feature>
<dbReference type="GO" id="GO:0005737">
    <property type="term" value="C:cytoplasm"/>
    <property type="evidence" value="ECO:0007669"/>
    <property type="project" value="UniProtKB-SubCell"/>
</dbReference>
<evidence type="ECO:0000256" key="7">
    <source>
        <dbReference type="ARBA" id="ARBA00024838"/>
    </source>
</evidence>
<dbReference type="Ensembl" id="ENSMMDT00005030967.1">
    <property type="protein sequence ID" value="ENSMMDP00005030270.1"/>
    <property type="gene ID" value="ENSMMDG00005013828.1"/>
</dbReference>
<evidence type="ECO:0000313" key="13">
    <source>
        <dbReference type="Proteomes" id="UP000472263"/>
    </source>
</evidence>
<sequence>MTCLNGYVRIKVLMKDAVSRANLNLSLSFLFSSPSLRTLMPLFDADTGLLMVTGMVRHRLMFFCSAFLSHCMTDTSTRGVAMVPKLALDVMSCEVVRVLQLTDSCIVPISYQVPRKEFHADLYPDTVGTTPAMSAEEWWKGGNKQVERVSLHPDKQPKPKAASQAPAKRDLPSVNSCHSVPQESTRGCSTSSSPLSTASSSAAPSRSPSTTSGLSSGFLPSPSPSQSIKTLHNLMGPSSKFRHIQGAVMHKDTHITNLRGLNLTTPGECDGFCANARRVAVPLAIAGGQIAVFELSQPGKLPDTALPTIQNSVNVADFCWDPFDTHRLAVAGDDAKIRLWQVPEGGLTETLTEPELIVQGHTEKIYSIKFHPLASDLLVSSSYDLTVRLWDLEKGEQVKVLTGHQDQVFGMAWSPDGKLLATVCKDGKVRIYDPRKSAEPVQEGPGPEGHRGARVVWVCDGKYLLVSGFDSRSERELYLFSAESLSSGTIAVAPADVSPSTLIPFYDPDTSVVILTGKGDTRVYIFEIMPEAPYFLECSSFNSPEPHKGLAFLPKTECSVREVEVARALMLSKTSIEPVAFTVPRVKKEFFQDDVYPDTAVWWEPALTASAWLSGSNGQHRRISLKPKDMTPVSEAPKEAPVRKYLPSAVYLEEKTDEQKKEELLSAMVAKLGNLDDPLPQDSFEGVDDDEWVSEVLDFPVFLSSLVNFLK</sequence>
<reference evidence="12" key="1">
    <citation type="submission" date="2019-06" db="EMBL/GenBank/DDBJ databases">
        <authorList>
            <consortium name="Wellcome Sanger Institute Data Sharing"/>
        </authorList>
    </citation>
    <scope>NUCLEOTIDE SEQUENCE [LARGE SCALE GENOMIC DNA]</scope>
</reference>
<dbReference type="InterPro" id="IPR015505">
    <property type="entry name" value="Coronin"/>
</dbReference>
<dbReference type="Pfam" id="PF08953">
    <property type="entry name" value="DUF1899"/>
    <property type="match status" value="1"/>
</dbReference>
<dbReference type="InterPro" id="IPR015943">
    <property type="entry name" value="WD40/YVTN_repeat-like_dom_sf"/>
</dbReference>
<evidence type="ECO:0000259" key="11">
    <source>
        <dbReference type="SMART" id="SM01166"/>
    </source>
</evidence>
<dbReference type="PROSITE" id="PS50082">
    <property type="entry name" value="WD_REPEATS_2"/>
    <property type="match status" value="2"/>
</dbReference>
<feature type="compositionally biased region" description="Polar residues" evidence="10">
    <location>
        <begin position="173"/>
        <end position="188"/>
    </location>
</feature>
<dbReference type="InterPro" id="IPR036322">
    <property type="entry name" value="WD40_repeat_dom_sf"/>
</dbReference>
<dbReference type="InterPro" id="IPR001680">
    <property type="entry name" value="WD40_rpt"/>
</dbReference>
<evidence type="ECO:0000256" key="1">
    <source>
        <dbReference type="ARBA" id="ARBA00004496"/>
    </source>
</evidence>
<gene>
    <name evidence="12" type="primary">CORO7</name>
    <name evidence="12" type="synonym">LOC115363635</name>
</gene>